<keyword evidence="5 15" id="KW-0808">Transferase</keyword>
<feature type="region of interest" description="Disordered" evidence="16">
    <location>
        <begin position="1"/>
        <end position="28"/>
    </location>
</feature>
<dbReference type="FunFam" id="3.40.1010.10:FF:000001">
    <property type="entry name" value="Siroheme synthase"/>
    <property type="match status" value="1"/>
</dbReference>
<evidence type="ECO:0000256" key="13">
    <source>
        <dbReference type="ARBA" id="ARBA00047561"/>
    </source>
</evidence>
<evidence type="ECO:0000313" key="18">
    <source>
        <dbReference type="EMBL" id="ACB93922.1"/>
    </source>
</evidence>
<reference evidence="19" key="1">
    <citation type="submission" date="2008-03" db="EMBL/GenBank/DDBJ databases">
        <title>Complete sequence of chromosome of Beijerinckia indica subsp. indica ATCC 9039.</title>
        <authorList>
            <consortium name="US DOE Joint Genome Institute"/>
            <person name="Copeland A."/>
            <person name="Lucas S."/>
            <person name="Lapidus A."/>
            <person name="Glavina del Rio T."/>
            <person name="Dalin E."/>
            <person name="Tice H."/>
            <person name="Bruce D."/>
            <person name="Goodwin L."/>
            <person name="Pitluck S."/>
            <person name="LaButti K."/>
            <person name="Schmutz J."/>
            <person name="Larimer F."/>
            <person name="Land M."/>
            <person name="Hauser L."/>
            <person name="Kyrpides N."/>
            <person name="Mikhailova N."/>
            <person name="Dunfield P.F."/>
            <person name="Dedysh S.N."/>
            <person name="Liesack W."/>
            <person name="Saw J.H."/>
            <person name="Alam M."/>
            <person name="Chen Y."/>
            <person name="Murrell J.C."/>
            <person name="Richardson P."/>
        </authorList>
    </citation>
    <scope>NUCLEOTIDE SEQUENCE [LARGE SCALE GENOMIC DNA]</scope>
    <source>
        <strain evidence="19">ATCC 9039 / DSM 1715 / NCIMB 8712</strain>
    </source>
</reference>
<evidence type="ECO:0000256" key="15">
    <source>
        <dbReference type="RuleBase" id="RU003960"/>
    </source>
</evidence>
<dbReference type="GO" id="GO:0051287">
    <property type="term" value="F:NAD binding"/>
    <property type="evidence" value="ECO:0007669"/>
    <property type="project" value="InterPro"/>
</dbReference>
<feature type="active site" description="Proton donor" evidence="14">
    <location>
        <position position="324"/>
    </location>
</feature>
<evidence type="ECO:0000256" key="10">
    <source>
        <dbReference type="ARBA" id="ARBA00023244"/>
    </source>
</evidence>
<feature type="active site" description="Proton acceptor" evidence="14">
    <location>
        <position position="302"/>
    </location>
</feature>
<dbReference type="KEGG" id="bid:Bind_0267"/>
<dbReference type="SUPFAM" id="SSF53790">
    <property type="entry name" value="Tetrapyrrole methylase"/>
    <property type="match status" value="1"/>
</dbReference>
<feature type="compositionally biased region" description="Basic and acidic residues" evidence="16">
    <location>
        <begin position="236"/>
        <end position="256"/>
    </location>
</feature>
<protein>
    <submittedName>
        <fullName evidence="18">Uroporphyrin-III C-methyltransferase</fullName>
    </submittedName>
</protein>
<keyword evidence="11" id="KW-0511">Multifunctional enzyme</keyword>
<keyword evidence="8" id="KW-0520">NAD</keyword>
<dbReference type="Gene3D" id="3.40.50.720">
    <property type="entry name" value="NAD(P)-binding Rossmann-like Domain"/>
    <property type="match status" value="1"/>
</dbReference>
<dbReference type="Gene3D" id="3.40.1010.10">
    <property type="entry name" value="Cobalt-precorrin-4 Transmethylase, Domain 1"/>
    <property type="match status" value="1"/>
</dbReference>
<evidence type="ECO:0000256" key="3">
    <source>
        <dbReference type="ARBA" id="ARBA00022573"/>
    </source>
</evidence>
<dbReference type="InterPro" id="IPR006367">
    <property type="entry name" value="Sirohaem_synthase_N"/>
</dbReference>
<dbReference type="Gene3D" id="3.30.950.10">
    <property type="entry name" value="Methyltransferase, Cobalt-precorrin-4 Transmethylase, Domain 2"/>
    <property type="match status" value="1"/>
</dbReference>
<dbReference type="NCBIfam" id="NF004790">
    <property type="entry name" value="PRK06136.1"/>
    <property type="match status" value="1"/>
</dbReference>
<dbReference type="HOGENOM" id="CLU_011276_2_1_5"/>
<evidence type="ECO:0000256" key="11">
    <source>
        <dbReference type="ARBA" id="ARBA00023268"/>
    </source>
</evidence>
<evidence type="ECO:0000313" key="19">
    <source>
        <dbReference type="Proteomes" id="UP000001695"/>
    </source>
</evidence>
<keyword evidence="9" id="KW-0456">Lyase</keyword>
<feature type="compositionally biased region" description="Low complexity" evidence="16">
    <location>
        <begin position="17"/>
        <end position="28"/>
    </location>
</feature>
<dbReference type="GO" id="GO:0004851">
    <property type="term" value="F:uroporphyrin-III C-methyltransferase activity"/>
    <property type="evidence" value="ECO:0007669"/>
    <property type="project" value="InterPro"/>
</dbReference>
<dbReference type="SUPFAM" id="SSF75615">
    <property type="entry name" value="Siroheme synthase middle domains-like"/>
    <property type="match status" value="1"/>
</dbReference>
<evidence type="ECO:0000256" key="4">
    <source>
        <dbReference type="ARBA" id="ARBA00022603"/>
    </source>
</evidence>
<comment type="pathway">
    <text evidence="12">Porphyrin-containing compound metabolism; siroheme biosynthesis; precorrin-2 from uroporphyrinogen III: step 1/1.</text>
</comment>
<dbReference type="PIRSF" id="PIRSF036426">
    <property type="entry name" value="Sirohaem_synth"/>
    <property type="match status" value="1"/>
</dbReference>
<accession>B2ICN3</accession>
<reference evidence="18 19" key="2">
    <citation type="journal article" date="2010" name="J. Bacteriol.">
        <title>Complete genome sequence of Beijerinckia indica subsp. indica.</title>
        <authorList>
            <person name="Tamas I."/>
            <person name="Dedysh S.N."/>
            <person name="Liesack W."/>
            <person name="Stott M.B."/>
            <person name="Alam M."/>
            <person name="Murrell J.C."/>
            <person name="Dunfield P.F."/>
        </authorList>
    </citation>
    <scope>NUCLEOTIDE SEQUENCE [LARGE SCALE GENOMIC DNA]</scope>
    <source>
        <strain evidence="19">ATCC 9039 / DSM 1715 / NCIMB 8712</strain>
    </source>
</reference>
<keyword evidence="10" id="KW-0627">Porphyrin biosynthesis</keyword>
<dbReference type="NCBIfam" id="TIGR01470">
    <property type="entry name" value="cysG_Nterm"/>
    <property type="match status" value="1"/>
</dbReference>
<keyword evidence="6" id="KW-0949">S-adenosyl-L-methionine</keyword>
<sequence>MVDLLARTDSRAEPEIEAAPSAPAASSSAEGLSCLPLFFPLAGRTVVLAGDGEALVWKAELLYSTGAYLRVFAPQPVPRLAAFLQSEDHEAEKPAPSASSQEQRCLWHQRPIRAEDLSGAALVIAACDEDSEAAALLAMARAAGVPINIIDRPERSDFQFGAILDRSPLVIGISTHGAAPALAQALRGRLEAWLPASLQHWAAAARNWRARLKREPVNNPRRFWSLFSQAALAADREAPRETDFQRMREESQKQDDAESLEETISPNQKGVVALVGAGPGDPELLTLKALRFLQEADVVLYDDLVSPRIVAMARRDAEKIPVGKRGYRPSCRQDHITAQLVALGLAGKKVVRLKGGDPMIFGRANEEIAALRAVGVRVEVVPGITAALGAAASLQMSLTERDKARRLQFITAHAHDGSLPDDMDWRALCDPRASSIVYMGVKTLQALASRLLAEGIDPTTPALLIERATQRDERVLAGTIESLPPLVAAAAPDGPCLVFIGAAFASPETETSKDSVIEAAL</sequence>
<dbReference type="InterPro" id="IPR012409">
    <property type="entry name" value="Sirohaem_synth"/>
</dbReference>
<dbReference type="NCBIfam" id="NF007922">
    <property type="entry name" value="PRK10637.1"/>
    <property type="match status" value="1"/>
</dbReference>
<dbReference type="GO" id="GO:0009236">
    <property type="term" value="P:cobalamin biosynthetic process"/>
    <property type="evidence" value="ECO:0007669"/>
    <property type="project" value="UniProtKB-KW"/>
</dbReference>
<evidence type="ECO:0000256" key="8">
    <source>
        <dbReference type="ARBA" id="ARBA00023027"/>
    </source>
</evidence>
<dbReference type="InterPro" id="IPR050161">
    <property type="entry name" value="Siro_Cobalamin_biosynth"/>
</dbReference>
<dbReference type="GO" id="GO:0032259">
    <property type="term" value="P:methylation"/>
    <property type="evidence" value="ECO:0007669"/>
    <property type="project" value="UniProtKB-KW"/>
</dbReference>
<evidence type="ECO:0000256" key="7">
    <source>
        <dbReference type="ARBA" id="ARBA00023002"/>
    </source>
</evidence>
<evidence type="ECO:0000256" key="6">
    <source>
        <dbReference type="ARBA" id="ARBA00022691"/>
    </source>
</evidence>
<dbReference type="PANTHER" id="PTHR45790">
    <property type="entry name" value="SIROHEME SYNTHASE-RELATED"/>
    <property type="match status" value="1"/>
</dbReference>
<name>B2ICN3_BEII9</name>
<dbReference type="EMBL" id="CP001016">
    <property type="protein sequence ID" value="ACB93922.1"/>
    <property type="molecule type" value="Genomic_DNA"/>
</dbReference>
<feature type="compositionally biased region" description="Basic and acidic residues" evidence="16">
    <location>
        <begin position="1"/>
        <end position="14"/>
    </location>
</feature>
<evidence type="ECO:0000256" key="14">
    <source>
        <dbReference type="PIRSR" id="PIRSR036426-1"/>
    </source>
</evidence>
<keyword evidence="4 15" id="KW-0489">Methyltransferase</keyword>
<dbReference type="InterPro" id="IPR036291">
    <property type="entry name" value="NAD(P)-bd_dom_sf"/>
</dbReference>
<keyword evidence="19" id="KW-1185">Reference proteome</keyword>
<dbReference type="Proteomes" id="UP000001695">
    <property type="component" value="Chromosome"/>
</dbReference>
<dbReference type="eggNOG" id="COG0007">
    <property type="taxonomic scope" value="Bacteria"/>
</dbReference>
<dbReference type="STRING" id="395963.Bind_0267"/>
<feature type="domain" description="Tetrapyrrole methylase" evidence="17">
    <location>
        <begin position="272"/>
        <end position="483"/>
    </location>
</feature>
<dbReference type="UniPathway" id="UPA00262">
    <property type="reaction ID" value="UER00211"/>
</dbReference>
<keyword evidence="3" id="KW-0169">Cobalamin biosynthesis</keyword>
<comment type="similarity">
    <text evidence="2 15">Belongs to the precorrin methyltransferase family.</text>
</comment>
<gene>
    <name evidence="18" type="ordered locus">Bind_0267</name>
</gene>
<dbReference type="GO" id="GO:0043115">
    <property type="term" value="F:precorrin-2 dehydrogenase activity"/>
    <property type="evidence" value="ECO:0007669"/>
    <property type="project" value="UniProtKB-EC"/>
</dbReference>
<evidence type="ECO:0000256" key="5">
    <source>
        <dbReference type="ARBA" id="ARBA00022679"/>
    </source>
</evidence>
<keyword evidence="7" id="KW-0560">Oxidoreductase</keyword>
<dbReference type="SUPFAM" id="SSF51735">
    <property type="entry name" value="NAD(P)-binding Rossmann-fold domains"/>
    <property type="match status" value="1"/>
</dbReference>
<dbReference type="RefSeq" id="WP_012383280.1">
    <property type="nucleotide sequence ID" value="NC_010581.1"/>
</dbReference>
<dbReference type="NCBIfam" id="TIGR01469">
    <property type="entry name" value="cobA_cysG_Cterm"/>
    <property type="match status" value="1"/>
</dbReference>
<feature type="region of interest" description="Disordered" evidence="16">
    <location>
        <begin position="236"/>
        <end position="263"/>
    </location>
</feature>
<evidence type="ECO:0000259" key="17">
    <source>
        <dbReference type="Pfam" id="PF00590"/>
    </source>
</evidence>
<dbReference type="PROSITE" id="PS00840">
    <property type="entry name" value="SUMT_2"/>
    <property type="match status" value="1"/>
</dbReference>
<dbReference type="PROSITE" id="PS00839">
    <property type="entry name" value="SUMT_1"/>
    <property type="match status" value="1"/>
</dbReference>
<dbReference type="PANTHER" id="PTHR45790:SF3">
    <property type="entry name" value="S-ADENOSYL-L-METHIONINE-DEPENDENT UROPORPHYRINOGEN III METHYLTRANSFERASE, CHLOROPLASTIC"/>
    <property type="match status" value="1"/>
</dbReference>
<dbReference type="InterPro" id="IPR000878">
    <property type="entry name" value="4pyrrol_Mease"/>
</dbReference>
<dbReference type="OrthoDB" id="9815856at2"/>
<comment type="catalytic activity">
    <reaction evidence="13">
        <text>precorrin-2 + NAD(+) = sirohydrochlorin + NADH + 2 H(+)</text>
        <dbReference type="Rhea" id="RHEA:15613"/>
        <dbReference type="ChEBI" id="CHEBI:15378"/>
        <dbReference type="ChEBI" id="CHEBI:57540"/>
        <dbReference type="ChEBI" id="CHEBI:57945"/>
        <dbReference type="ChEBI" id="CHEBI:58351"/>
        <dbReference type="ChEBI" id="CHEBI:58827"/>
        <dbReference type="EC" id="1.3.1.76"/>
    </reaction>
</comment>
<organism evidence="18 19">
    <name type="scientific">Beijerinckia indica subsp. indica (strain ATCC 9039 / DSM 1715 / NCIMB 8712)</name>
    <dbReference type="NCBI Taxonomy" id="395963"/>
    <lineage>
        <taxon>Bacteria</taxon>
        <taxon>Pseudomonadati</taxon>
        <taxon>Pseudomonadota</taxon>
        <taxon>Alphaproteobacteria</taxon>
        <taxon>Hyphomicrobiales</taxon>
        <taxon>Beijerinckiaceae</taxon>
        <taxon>Beijerinckia</taxon>
    </lineage>
</organism>
<dbReference type="InterPro" id="IPR003043">
    <property type="entry name" value="Uropor_MeTrfase_CS"/>
</dbReference>
<evidence type="ECO:0000256" key="9">
    <source>
        <dbReference type="ARBA" id="ARBA00023239"/>
    </source>
</evidence>
<dbReference type="Pfam" id="PF00590">
    <property type="entry name" value="TP_methylase"/>
    <property type="match status" value="1"/>
</dbReference>
<dbReference type="CDD" id="cd11642">
    <property type="entry name" value="SUMT"/>
    <property type="match status" value="1"/>
</dbReference>
<evidence type="ECO:0000256" key="16">
    <source>
        <dbReference type="SAM" id="MobiDB-lite"/>
    </source>
</evidence>
<dbReference type="Pfam" id="PF13241">
    <property type="entry name" value="NAD_binding_7"/>
    <property type="match status" value="1"/>
</dbReference>
<dbReference type="eggNOG" id="COG1648">
    <property type="taxonomic scope" value="Bacteria"/>
</dbReference>
<evidence type="ECO:0000256" key="2">
    <source>
        <dbReference type="ARBA" id="ARBA00005879"/>
    </source>
</evidence>
<dbReference type="InterPro" id="IPR006366">
    <property type="entry name" value="CobA/CysG_C"/>
</dbReference>
<dbReference type="AlphaFoldDB" id="B2ICN3"/>
<evidence type="ECO:0000256" key="12">
    <source>
        <dbReference type="ARBA" id="ARBA00025705"/>
    </source>
</evidence>
<dbReference type="GO" id="GO:0051266">
    <property type="term" value="F:sirohydrochlorin ferrochelatase activity"/>
    <property type="evidence" value="ECO:0007669"/>
    <property type="project" value="InterPro"/>
</dbReference>
<proteinExistence type="inferred from homology"/>
<dbReference type="InterPro" id="IPR014777">
    <property type="entry name" value="4pyrrole_Mease_sub1"/>
</dbReference>
<comment type="pathway">
    <text evidence="1">Porphyrin-containing compound metabolism; siroheme biosynthesis; sirohydrochlorin from precorrin-2: step 1/1.</text>
</comment>
<dbReference type="Gene3D" id="3.30.160.110">
    <property type="entry name" value="Siroheme synthase, domain 2"/>
    <property type="match status" value="1"/>
</dbReference>
<dbReference type="InterPro" id="IPR035996">
    <property type="entry name" value="4pyrrol_Methylase_sf"/>
</dbReference>
<evidence type="ECO:0000256" key="1">
    <source>
        <dbReference type="ARBA" id="ARBA00005010"/>
    </source>
</evidence>
<dbReference type="GO" id="GO:0019354">
    <property type="term" value="P:siroheme biosynthetic process"/>
    <property type="evidence" value="ECO:0007669"/>
    <property type="project" value="UniProtKB-UniPathway"/>
</dbReference>
<dbReference type="InterPro" id="IPR014776">
    <property type="entry name" value="4pyrrole_Mease_sub2"/>
</dbReference>